<name>A0A382K7Y1_9ZZZZ</name>
<dbReference type="AlphaFoldDB" id="A0A382K7Y1"/>
<organism evidence="1">
    <name type="scientific">marine metagenome</name>
    <dbReference type="NCBI Taxonomy" id="408172"/>
    <lineage>
        <taxon>unclassified sequences</taxon>
        <taxon>metagenomes</taxon>
        <taxon>ecological metagenomes</taxon>
    </lineage>
</organism>
<accession>A0A382K7Y1</accession>
<dbReference type="EMBL" id="UINC01078989">
    <property type="protein sequence ID" value="SVC20570.1"/>
    <property type="molecule type" value="Genomic_DNA"/>
</dbReference>
<proteinExistence type="predicted"/>
<gene>
    <name evidence="1" type="ORF">METZ01_LOCUS273424</name>
</gene>
<evidence type="ECO:0000313" key="1">
    <source>
        <dbReference type="EMBL" id="SVC20570.1"/>
    </source>
</evidence>
<sequence>MINRIEVLTEIDKSIIKRFDNIVNQLITGSMTLNKERK</sequence>
<protein>
    <submittedName>
        <fullName evidence="1">Uncharacterized protein</fullName>
    </submittedName>
</protein>
<reference evidence="1" key="1">
    <citation type="submission" date="2018-05" db="EMBL/GenBank/DDBJ databases">
        <authorList>
            <person name="Lanie J.A."/>
            <person name="Ng W.-L."/>
            <person name="Kazmierczak K.M."/>
            <person name="Andrzejewski T.M."/>
            <person name="Davidsen T.M."/>
            <person name="Wayne K.J."/>
            <person name="Tettelin H."/>
            <person name="Glass J.I."/>
            <person name="Rusch D."/>
            <person name="Podicherti R."/>
            <person name="Tsui H.-C.T."/>
            <person name="Winkler M.E."/>
        </authorList>
    </citation>
    <scope>NUCLEOTIDE SEQUENCE</scope>
</reference>